<name>A0A517MSF3_9BACT</name>
<comment type="caution">
    <text evidence="12">Lacks conserved residue(s) required for the propagation of feature annotation.</text>
</comment>
<dbReference type="GO" id="GO:0006438">
    <property type="term" value="P:valyl-tRNA aminoacylation"/>
    <property type="evidence" value="ECO:0007669"/>
    <property type="project" value="UniProtKB-UniRule"/>
</dbReference>
<comment type="subcellular location">
    <subcellularLocation>
        <location evidence="1 12">Cytoplasm</location>
    </subcellularLocation>
</comment>
<dbReference type="RefSeq" id="WP_145058483.1">
    <property type="nucleotide sequence ID" value="NZ_CP036263.1"/>
</dbReference>
<dbReference type="OrthoDB" id="9810365at2"/>
<dbReference type="Pfam" id="PF08264">
    <property type="entry name" value="Anticodon_1"/>
    <property type="match status" value="1"/>
</dbReference>
<evidence type="ECO:0000259" key="14">
    <source>
        <dbReference type="Pfam" id="PF08264"/>
    </source>
</evidence>
<dbReference type="PANTHER" id="PTHR11946">
    <property type="entry name" value="VALYL-TRNA SYNTHETASES"/>
    <property type="match status" value="1"/>
</dbReference>
<dbReference type="InterPro" id="IPR013155">
    <property type="entry name" value="M/V/L/I-tRNA-synth_anticd-bd"/>
</dbReference>
<evidence type="ECO:0000259" key="15">
    <source>
        <dbReference type="Pfam" id="PF10458"/>
    </source>
</evidence>
<feature type="short sequence motif" description="'HIGH' region" evidence="12">
    <location>
        <begin position="52"/>
        <end position="62"/>
    </location>
</feature>
<dbReference type="InterPro" id="IPR001412">
    <property type="entry name" value="aa-tRNA-synth_I_CS"/>
</dbReference>
<comment type="catalytic activity">
    <reaction evidence="10 12">
        <text>tRNA(Val) + L-valine + ATP = L-valyl-tRNA(Val) + AMP + diphosphate</text>
        <dbReference type="Rhea" id="RHEA:10704"/>
        <dbReference type="Rhea" id="RHEA-COMP:9672"/>
        <dbReference type="Rhea" id="RHEA-COMP:9708"/>
        <dbReference type="ChEBI" id="CHEBI:30616"/>
        <dbReference type="ChEBI" id="CHEBI:33019"/>
        <dbReference type="ChEBI" id="CHEBI:57762"/>
        <dbReference type="ChEBI" id="CHEBI:78442"/>
        <dbReference type="ChEBI" id="CHEBI:78537"/>
        <dbReference type="ChEBI" id="CHEBI:456215"/>
        <dbReference type="EC" id="6.1.1.9"/>
    </reaction>
</comment>
<evidence type="ECO:0000259" key="13">
    <source>
        <dbReference type="Pfam" id="PF00133"/>
    </source>
</evidence>
<dbReference type="GO" id="GO:0005524">
    <property type="term" value="F:ATP binding"/>
    <property type="evidence" value="ECO:0007669"/>
    <property type="project" value="UniProtKB-UniRule"/>
</dbReference>
<organism evidence="16 17">
    <name type="scientific">Adhaeretor mobilis</name>
    <dbReference type="NCBI Taxonomy" id="1930276"/>
    <lineage>
        <taxon>Bacteria</taxon>
        <taxon>Pseudomonadati</taxon>
        <taxon>Planctomycetota</taxon>
        <taxon>Planctomycetia</taxon>
        <taxon>Pirellulales</taxon>
        <taxon>Lacipirellulaceae</taxon>
        <taxon>Adhaeretor</taxon>
    </lineage>
</organism>
<dbReference type="SUPFAM" id="SSF46589">
    <property type="entry name" value="tRNA-binding arm"/>
    <property type="match status" value="1"/>
</dbReference>
<dbReference type="Gene3D" id="1.10.730.10">
    <property type="entry name" value="Isoleucyl-tRNA Synthetase, Domain 1"/>
    <property type="match status" value="1"/>
</dbReference>
<evidence type="ECO:0000256" key="5">
    <source>
        <dbReference type="ARBA" id="ARBA00022741"/>
    </source>
</evidence>
<dbReference type="GO" id="GO:0004832">
    <property type="term" value="F:valine-tRNA ligase activity"/>
    <property type="evidence" value="ECO:0007669"/>
    <property type="project" value="UniProtKB-UniRule"/>
</dbReference>
<dbReference type="InterPro" id="IPR033705">
    <property type="entry name" value="Anticodon_Ia_Val"/>
</dbReference>
<evidence type="ECO:0000256" key="1">
    <source>
        <dbReference type="ARBA" id="ARBA00004496"/>
    </source>
</evidence>
<keyword evidence="3 12" id="KW-0963">Cytoplasm</keyword>
<dbReference type="SUPFAM" id="SSF50677">
    <property type="entry name" value="ValRS/IleRS/LeuRS editing domain"/>
    <property type="match status" value="1"/>
</dbReference>
<keyword evidence="4 12" id="KW-0436">Ligase</keyword>
<evidence type="ECO:0000256" key="4">
    <source>
        <dbReference type="ARBA" id="ARBA00022598"/>
    </source>
</evidence>
<evidence type="ECO:0000256" key="3">
    <source>
        <dbReference type="ARBA" id="ARBA00022490"/>
    </source>
</evidence>
<proteinExistence type="inferred from homology"/>
<evidence type="ECO:0000256" key="2">
    <source>
        <dbReference type="ARBA" id="ARBA00011245"/>
    </source>
</evidence>
<dbReference type="Gene3D" id="3.40.50.620">
    <property type="entry name" value="HUPs"/>
    <property type="match status" value="2"/>
</dbReference>
<dbReference type="InterPro" id="IPR010978">
    <property type="entry name" value="tRNA-bd_arm"/>
</dbReference>
<dbReference type="InterPro" id="IPR002303">
    <property type="entry name" value="Valyl-tRNA_ligase"/>
</dbReference>
<comment type="similarity">
    <text evidence="11 12">Belongs to the class-I aminoacyl-tRNA synthetase family. ValS type 1 subfamily.</text>
</comment>
<comment type="subunit">
    <text evidence="2 12">Monomer.</text>
</comment>
<dbReference type="FunFam" id="3.40.50.620:FF:000032">
    <property type="entry name" value="Valine--tRNA ligase"/>
    <property type="match status" value="1"/>
</dbReference>
<dbReference type="InterPro" id="IPR019499">
    <property type="entry name" value="Val-tRNA_synth_tRNA-bd"/>
</dbReference>
<dbReference type="InterPro" id="IPR002300">
    <property type="entry name" value="aa-tRNA-synth_Ia"/>
</dbReference>
<dbReference type="EC" id="6.1.1.9" evidence="12"/>
<feature type="binding site" evidence="12">
    <location>
        <position position="641"/>
    </location>
    <ligand>
        <name>ATP</name>
        <dbReference type="ChEBI" id="CHEBI:30616"/>
    </ligand>
</feature>
<dbReference type="Proteomes" id="UP000319852">
    <property type="component" value="Chromosome"/>
</dbReference>
<keyword evidence="9 12" id="KW-0030">Aminoacyl-tRNA synthetase</keyword>
<dbReference type="Pfam" id="PF00133">
    <property type="entry name" value="tRNA-synt_1"/>
    <property type="match status" value="1"/>
</dbReference>
<dbReference type="CDD" id="cd00817">
    <property type="entry name" value="ValRS_core"/>
    <property type="match status" value="1"/>
</dbReference>
<feature type="domain" description="Valyl-tRNA synthetase tRNA-binding arm" evidence="15">
    <location>
        <begin position="999"/>
        <end position="1063"/>
    </location>
</feature>
<dbReference type="CDD" id="cd07962">
    <property type="entry name" value="Anticodon_Ia_Val"/>
    <property type="match status" value="1"/>
</dbReference>
<dbReference type="KEGG" id="amob:HG15A2_10770"/>
<dbReference type="Gene3D" id="1.10.287.380">
    <property type="entry name" value="Valyl-tRNA synthetase, C-terminal domain"/>
    <property type="match status" value="1"/>
</dbReference>
<evidence type="ECO:0000256" key="7">
    <source>
        <dbReference type="ARBA" id="ARBA00022917"/>
    </source>
</evidence>
<dbReference type="EMBL" id="CP036263">
    <property type="protein sequence ID" value="QDS97810.1"/>
    <property type="molecule type" value="Genomic_DNA"/>
</dbReference>
<dbReference type="InterPro" id="IPR037118">
    <property type="entry name" value="Val-tRNA_synth_C_sf"/>
</dbReference>
<feature type="domain" description="Aminoacyl-tRNA synthetase class Ia" evidence="13">
    <location>
        <begin position="19"/>
        <end position="677"/>
    </location>
</feature>
<dbReference type="PROSITE" id="PS00178">
    <property type="entry name" value="AA_TRNA_LIGASE_I"/>
    <property type="match status" value="1"/>
</dbReference>
<dbReference type="PANTHER" id="PTHR11946:SF93">
    <property type="entry name" value="VALINE--TRNA LIGASE, CHLOROPLASTIC_MITOCHONDRIAL 2"/>
    <property type="match status" value="1"/>
</dbReference>
<gene>
    <name evidence="12 16" type="primary">valS</name>
    <name evidence="16" type="ORF">HG15A2_10770</name>
</gene>
<evidence type="ECO:0000313" key="17">
    <source>
        <dbReference type="Proteomes" id="UP000319852"/>
    </source>
</evidence>
<keyword evidence="5 12" id="KW-0547">Nucleotide-binding</keyword>
<keyword evidence="8 12" id="KW-0175">Coiled coil</keyword>
<keyword evidence="6 12" id="KW-0067">ATP-binding</keyword>
<dbReference type="GO" id="GO:0005829">
    <property type="term" value="C:cytosol"/>
    <property type="evidence" value="ECO:0007669"/>
    <property type="project" value="TreeGrafter"/>
</dbReference>
<sequence length="1063" mass="119580">MTDFQALPSQYDHSAAQEKWYAYWEKQEYFQADPQKVLSGEKQPFSVVIPPPNVTGALHLGHALNNTLQDILVRRKRMQGFEVLWQPGTDHAGIATQAVVERRLAEEEKNEKGEPLTRHDLGREGLVDRIWKWKEQYEKRILGQLKQLGASCDWSRTRFTLDDQCARAVRETFFKLFADGKIYRGKRLVNWDPFLQTAVSDDEVYHTQIKGHFWHFRYPVVDPKPGEPTHVTIATTRPETMLGDTAVAVHPDPAKQLDKVEAELKEKLAAANDKDKPAIEAQIEAIAERRKNKLPELETLRDMAQRGVKLKLPLTDREIPLITDVWAKPELGSGCVKITPAHDANDYEVWQRNEHIGTLNIMNADGTLASSVPGPFQGLTMRKARAAVLEALAEGGFHDPETDVEDREIDLAHSDRSKTPIEPYLADQWFVKMDELAQSAMDAVSDGKVKIIPERYGKSYLDWLSEKRDWPIGRQLWWGHRVPVWSKSFAGIDARDAIVAKVGQVDDAIGSGDGTEFTMSHDPDGANGVAYLCLREPNPLGEEAAKKLGFVQEEDVLDTWFSSALWPFSTLGWPDDTDALKAFYPTSTLSTSRDIITLWVARMVLMGEYLNPNNEEGGGVPFPEVYIHPKVLDGYGETMSKSKGNGVDPLDVIEKFGADALRFGIAYLTTETQDVRMPVEFECPHCQGNFKQTKKNRTLPVVECEKCKKPFSTQWAQTDEEKAHKRGAVTSERFELGRNFCNKLWNASRFALINLGDEELGKYTSASVPDDQLLLEDRWLLSRLATVTQQVDNHLAAYRFADAARALYDFAWDEFCSFYLEMTKARFSVPEQRPVAQRVLAYVLDSLLRLLHPMIPFVTEEVWQLLGEVAPTRGLTDSDLAQETSESVCVASWPEADTARIDTKIEEQFSDFQAVLGAIREIRTRQNVPQKEAIEFSVKCDAERAARLQSMQPYFVQMARATSTELGPGATPPETSASVALSDKQAGVQVYVDVSAFIDVEAEKVRLSGERDKLAKFVSSLSGKLNNENFVSRAPADVVQQQREKLAEVEQQLAAVESSLAKL</sequence>
<evidence type="ECO:0000256" key="6">
    <source>
        <dbReference type="ARBA" id="ARBA00022840"/>
    </source>
</evidence>
<evidence type="ECO:0000256" key="11">
    <source>
        <dbReference type="ARBA" id="ARBA00060830"/>
    </source>
</evidence>
<dbReference type="AlphaFoldDB" id="A0A517MSF3"/>
<dbReference type="PRINTS" id="PR00986">
    <property type="entry name" value="TRNASYNTHVAL"/>
</dbReference>
<dbReference type="HAMAP" id="MF_02004">
    <property type="entry name" value="Val_tRNA_synth_type1"/>
    <property type="match status" value="1"/>
</dbReference>
<dbReference type="FunFam" id="1.10.287.380:FF:000001">
    <property type="entry name" value="Valine--tRNA ligase"/>
    <property type="match status" value="1"/>
</dbReference>
<comment type="domain">
    <text evidence="12">ValRS has two distinct active sites: one for aminoacylation and one for editing. The misactivated threonine is translocated from the active site to the editing site.</text>
</comment>
<dbReference type="Pfam" id="PF10458">
    <property type="entry name" value="Val_tRNA-synt_C"/>
    <property type="match status" value="1"/>
</dbReference>
<comment type="domain">
    <text evidence="12">The C-terminal coiled-coil domain is crucial for aminoacylation activity.</text>
</comment>
<dbReference type="InterPro" id="IPR014729">
    <property type="entry name" value="Rossmann-like_a/b/a_fold"/>
</dbReference>
<feature type="domain" description="Methionyl/Valyl/Leucyl/Isoleucyl-tRNA synthetase anticodon-binding" evidence="14">
    <location>
        <begin position="777"/>
        <end position="934"/>
    </location>
</feature>
<evidence type="ECO:0000313" key="16">
    <source>
        <dbReference type="EMBL" id="QDS97810.1"/>
    </source>
</evidence>
<evidence type="ECO:0000256" key="9">
    <source>
        <dbReference type="ARBA" id="ARBA00023146"/>
    </source>
</evidence>
<dbReference type="InterPro" id="IPR009008">
    <property type="entry name" value="Val/Leu/Ile-tRNA-synth_edit"/>
</dbReference>
<evidence type="ECO:0000256" key="8">
    <source>
        <dbReference type="ARBA" id="ARBA00023054"/>
    </source>
</evidence>
<accession>A0A517MSF3</accession>
<dbReference type="InterPro" id="IPR009080">
    <property type="entry name" value="tRNAsynth_Ia_anticodon-bd"/>
</dbReference>
<keyword evidence="7 12" id="KW-0648">Protein biosynthesis</keyword>
<keyword evidence="17" id="KW-1185">Reference proteome</keyword>
<dbReference type="SUPFAM" id="SSF52374">
    <property type="entry name" value="Nucleotidylyl transferase"/>
    <property type="match status" value="1"/>
</dbReference>
<reference evidence="16 17" key="1">
    <citation type="submission" date="2019-02" db="EMBL/GenBank/DDBJ databases">
        <title>Deep-cultivation of Planctomycetes and their phenomic and genomic characterization uncovers novel biology.</title>
        <authorList>
            <person name="Wiegand S."/>
            <person name="Jogler M."/>
            <person name="Boedeker C."/>
            <person name="Pinto D."/>
            <person name="Vollmers J."/>
            <person name="Rivas-Marin E."/>
            <person name="Kohn T."/>
            <person name="Peeters S.H."/>
            <person name="Heuer A."/>
            <person name="Rast P."/>
            <person name="Oberbeckmann S."/>
            <person name="Bunk B."/>
            <person name="Jeske O."/>
            <person name="Meyerdierks A."/>
            <person name="Storesund J.E."/>
            <person name="Kallscheuer N."/>
            <person name="Luecker S."/>
            <person name="Lage O.M."/>
            <person name="Pohl T."/>
            <person name="Merkel B.J."/>
            <person name="Hornburger P."/>
            <person name="Mueller R.-W."/>
            <person name="Bruemmer F."/>
            <person name="Labrenz M."/>
            <person name="Spormann A.M."/>
            <person name="Op den Camp H."/>
            <person name="Overmann J."/>
            <person name="Amann R."/>
            <person name="Jetten M.S.M."/>
            <person name="Mascher T."/>
            <person name="Medema M.H."/>
            <person name="Devos D.P."/>
            <person name="Kaster A.-K."/>
            <person name="Ovreas L."/>
            <person name="Rohde M."/>
            <person name="Galperin M.Y."/>
            <person name="Jogler C."/>
        </authorList>
    </citation>
    <scope>NUCLEOTIDE SEQUENCE [LARGE SCALE GENOMIC DNA]</scope>
    <source>
        <strain evidence="16 17">HG15A2</strain>
    </source>
</reference>
<protein>
    <recommendedName>
        <fullName evidence="12">Valine--tRNA ligase</fullName>
        <ecNumber evidence="12">6.1.1.9</ecNumber>
    </recommendedName>
    <alternativeName>
        <fullName evidence="12">Valyl-tRNA synthetase</fullName>
        <shortName evidence="12">ValRS</shortName>
    </alternativeName>
</protein>
<evidence type="ECO:0000256" key="10">
    <source>
        <dbReference type="ARBA" id="ARBA00047552"/>
    </source>
</evidence>
<evidence type="ECO:0000256" key="12">
    <source>
        <dbReference type="HAMAP-Rule" id="MF_02004"/>
    </source>
</evidence>
<dbReference type="SUPFAM" id="SSF47323">
    <property type="entry name" value="Anticodon-binding domain of a subclass of class I aminoacyl-tRNA synthetases"/>
    <property type="match status" value="1"/>
</dbReference>
<dbReference type="Gene3D" id="3.90.740.10">
    <property type="entry name" value="Valyl/Leucyl/Isoleucyl-tRNA synthetase, editing domain"/>
    <property type="match status" value="1"/>
</dbReference>
<dbReference type="GO" id="GO:0002161">
    <property type="term" value="F:aminoacyl-tRNA deacylase activity"/>
    <property type="evidence" value="ECO:0007669"/>
    <property type="project" value="InterPro"/>
</dbReference>
<comment type="function">
    <text evidence="12">Catalyzes the attachment of valine to tRNA(Val). As ValRS can inadvertently accommodate and process structurally similar amino acids such as threonine, to avoid such errors, it has a 'posttransfer' editing activity that hydrolyzes mischarged Thr-tRNA(Val) in a tRNA-dependent manner.</text>
</comment>